<feature type="domain" description="Ribbon-helix-helix protein CopG" evidence="1">
    <location>
        <begin position="2"/>
        <end position="38"/>
    </location>
</feature>
<evidence type="ECO:0000259" key="1">
    <source>
        <dbReference type="Pfam" id="PF01402"/>
    </source>
</evidence>
<dbReference type="EMBL" id="JBBKZT010000003">
    <property type="protein sequence ID" value="MEJ8846808.1"/>
    <property type="molecule type" value="Genomic_DNA"/>
</dbReference>
<sequence length="88" mass="9707">MTLSIRLPAEDETLLERAAAALRVSKSEFIRRSIAAYASKVLPAEQLVAEIDAMYIGKGGGLRQPESVANPTKRAVLERLREKHGYAR</sequence>
<dbReference type="InterPro" id="IPR002145">
    <property type="entry name" value="CopG"/>
</dbReference>
<comment type="caution">
    <text evidence="2">The sequence shown here is derived from an EMBL/GenBank/DDBJ whole genome shotgun (WGS) entry which is preliminary data.</text>
</comment>
<evidence type="ECO:0000313" key="2">
    <source>
        <dbReference type="EMBL" id="MEJ8846808.1"/>
    </source>
</evidence>
<accession>A0ABU8WH29</accession>
<proteinExistence type="predicted"/>
<gene>
    <name evidence="2" type="ORF">WKW82_09120</name>
</gene>
<dbReference type="Gene3D" id="1.20.5.780">
    <property type="entry name" value="Single helix bin"/>
    <property type="match status" value="1"/>
</dbReference>
<protein>
    <submittedName>
        <fullName evidence="2">Ribbon-helix-helix protein, CopG family</fullName>
    </submittedName>
</protein>
<reference evidence="2 3" key="1">
    <citation type="submission" date="2024-03" db="EMBL/GenBank/DDBJ databases">
        <title>Novel species of the genus Variovorax.</title>
        <authorList>
            <person name="Liu Q."/>
            <person name="Xin Y.-H."/>
        </authorList>
    </citation>
    <scope>NUCLEOTIDE SEQUENCE [LARGE SCALE GENOMIC DNA]</scope>
    <source>
        <strain evidence="2 3">KACC 18900</strain>
    </source>
</reference>
<organism evidence="2 3">
    <name type="scientific">Variovorax rhizosphaerae</name>
    <dbReference type="NCBI Taxonomy" id="1836200"/>
    <lineage>
        <taxon>Bacteria</taxon>
        <taxon>Pseudomonadati</taxon>
        <taxon>Pseudomonadota</taxon>
        <taxon>Betaproteobacteria</taxon>
        <taxon>Burkholderiales</taxon>
        <taxon>Comamonadaceae</taxon>
        <taxon>Variovorax</taxon>
    </lineage>
</organism>
<dbReference type="InterPro" id="IPR010985">
    <property type="entry name" value="Ribbon_hlx_hlx"/>
</dbReference>
<dbReference type="Proteomes" id="UP001385892">
    <property type="component" value="Unassembled WGS sequence"/>
</dbReference>
<dbReference type="SUPFAM" id="SSF47598">
    <property type="entry name" value="Ribbon-helix-helix"/>
    <property type="match status" value="1"/>
</dbReference>
<dbReference type="CDD" id="cd21631">
    <property type="entry name" value="RHH_CopG_NikR-like"/>
    <property type="match status" value="1"/>
</dbReference>
<evidence type="ECO:0000313" key="3">
    <source>
        <dbReference type="Proteomes" id="UP001385892"/>
    </source>
</evidence>
<dbReference type="Pfam" id="PF01402">
    <property type="entry name" value="RHH_1"/>
    <property type="match status" value="1"/>
</dbReference>
<name>A0ABU8WH29_9BURK</name>
<keyword evidence="3" id="KW-1185">Reference proteome</keyword>
<dbReference type="RefSeq" id="WP_340334765.1">
    <property type="nucleotide sequence ID" value="NZ_JBBKZT010000003.1"/>
</dbReference>